<evidence type="ECO:0000259" key="1">
    <source>
        <dbReference type="PROSITE" id="PS51819"/>
    </source>
</evidence>
<feature type="domain" description="VOC" evidence="1">
    <location>
        <begin position="188"/>
        <end position="332"/>
    </location>
</feature>
<organism evidence="2 3">
    <name type="scientific">Costertonia aggregata</name>
    <dbReference type="NCBI Taxonomy" id="343403"/>
    <lineage>
        <taxon>Bacteria</taxon>
        <taxon>Pseudomonadati</taxon>
        <taxon>Bacteroidota</taxon>
        <taxon>Flavobacteriia</taxon>
        <taxon>Flavobacteriales</taxon>
        <taxon>Flavobacteriaceae</taxon>
        <taxon>Costertonia</taxon>
    </lineage>
</organism>
<dbReference type="KEGG" id="cagg:HYG79_06515"/>
<dbReference type="RefSeq" id="WP_179241308.1">
    <property type="nucleotide sequence ID" value="NZ_CP058595.1"/>
</dbReference>
<evidence type="ECO:0000313" key="3">
    <source>
        <dbReference type="Proteomes" id="UP000509302"/>
    </source>
</evidence>
<accession>A0A7H9ANL3</accession>
<dbReference type="Proteomes" id="UP000509302">
    <property type="component" value="Chromosome"/>
</dbReference>
<gene>
    <name evidence="2" type="ORF">HYG79_06515</name>
</gene>
<name>A0A7H9ANL3_9FLAO</name>
<dbReference type="EMBL" id="CP058595">
    <property type="protein sequence ID" value="QLG45018.1"/>
    <property type="molecule type" value="Genomic_DNA"/>
</dbReference>
<dbReference type="InterPro" id="IPR004360">
    <property type="entry name" value="Glyas_Fos-R_dOase_dom"/>
</dbReference>
<dbReference type="Gene3D" id="3.10.180.10">
    <property type="entry name" value="2,3-Dihydroxybiphenyl 1,2-Dioxygenase, domain 1"/>
    <property type="match status" value="2"/>
</dbReference>
<dbReference type="InterPro" id="IPR037523">
    <property type="entry name" value="VOC_core"/>
</dbReference>
<protein>
    <submittedName>
        <fullName evidence="2">VOC family protein</fullName>
    </submittedName>
</protein>
<dbReference type="SUPFAM" id="SSF54593">
    <property type="entry name" value="Glyoxalase/Bleomycin resistance protein/Dihydroxybiphenyl dioxygenase"/>
    <property type="match status" value="2"/>
</dbReference>
<sequence length="333" mass="36920">MRKAKINIPNGIGEGALTSYIHTATLCTVDLETYKHFYGKVMKMQIDAVILTDEEKNKHKAFWNVPEDIDFDLYHCYRATVPSLIQLRILHLKSPTPQIHKSYSSYELGTFSLGFPTSDAKAMDKRMQEYGVKAMAPMQLGDIVRANGDKGHYLETIYKGPDYLHCVGIERVNYPQLAPCDPADGFGGPGYSAFVAKDSDAEVAFYTDVLEHHILFDSVWEAAEDGALGVNPGTPFRFCGIYAPKAAQNHFLLLDFKDGNMIDTGVQSCIPNQGLGMYTFQTGDIEKVVRNAKSKGITIKSEIQEVSDYILGDGKACLLETPNGMYVEIFQAG</sequence>
<dbReference type="Pfam" id="PF00903">
    <property type="entry name" value="Glyoxalase"/>
    <property type="match status" value="1"/>
</dbReference>
<proteinExistence type="predicted"/>
<dbReference type="PROSITE" id="PS51819">
    <property type="entry name" value="VOC"/>
    <property type="match status" value="1"/>
</dbReference>
<dbReference type="InterPro" id="IPR029068">
    <property type="entry name" value="Glyas_Bleomycin-R_OHBP_Dase"/>
</dbReference>
<evidence type="ECO:0000313" key="2">
    <source>
        <dbReference type="EMBL" id="QLG45018.1"/>
    </source>
</evidence>
<dbReference type="AlphaFoldDB" id="A0A7H9ANL3"/>
<keyword evidence="3" id="KW-1185">Reference proteome</keyword>
<reference evidence="2 3" key="1">
    <citation type="journal article" date="2006" name="Int. J. Syst. Evol. Microbiol.">
        <title>Costertonia aggregata gen. nov., sp. nov., a mesophilic marine bacterium of the family Flavobacteriaceae, isolated from a mature biofilm.</title>
        <authorList>
            <person name="Kwon K.K."/>
            <person name="Lee Y.K."/>
            <person name="Lee H.K."/>
        </authorList>
    </citation>
    <scope>NUCLEOTIDE SEQUENCE [LARGE SCALE GENOMIC DNA]</scope>
    <source>
        <strain evidence="2 3">KCCM 42265</strain>
    </source>
</reference>